<evidence type="ECO:0000256" key="6">
    <source>
        <dbReference type="ARBA" id="ARBA00023136"/>
    </source>
</evidence>
<dbReference type="NCBIfam" id="TIGR01145">
    <property type="entry name" value="ATP_synt_delta"/>
    <property type="match status" value="1"/>
</dbReference>
<comment type="subcellular location">
    <subcellularLocation>
        <location evidence="1">Membrane</location>
    </subcellularLocation>
</comment>
<dbReference type="PRINTS" id="PR00125">
    <property type="entry name" value="ATPASEDELTA"/>
</dbReference>
<dbReference type="EMBL" id="CM026430">
    <property type="protein sequence ID" value="KAG0560776.1"/>
    <property type="molecule type" value="Genomic_DNA"/>
</dbReference>
<keyword evidence="5" id="KW-0406">Ion transport</keyword>
<name>A0A8T0GMJ7_CERPU</name>
<dbReference type="InterPro" id="IPR026015">
    <property type="entry name" value="ATP_synth_OSCP/delta_N_sf"/>
</dbReference>
<gene>
    <name evidence="8" type="ORF">KC19_9G012500</name>
</gene>
<evidence type="ECO:0000256" key="2">
    <source>
        <dbReference type="ARBA" id="ARBA00007046"/>
    </source>
</evidence>
<dbReference type="HAMAP" id="MF_01416">
    <property type="entry name" value="ATP_synth_delta_bact"/>
    <property type="match status" value="1"/>
</dbReference>
<organism evidence="8 9">
    <name type="scientific">Ceratodon purpureus</name>
    <name type="common">Fire moss</name>
    <name type="synonym">Dicranum purpureum</name>
    <dbReference type="NCBI Taxonomy" id="3225"/>
    <lineage>
        <taxon>Eukaryota</taxon>
        <taxon>Viridiplantae</taxon>
        <taxon>Streptophyta</taxon>
        <taxon>Embryophyta</taxon>
        <taxon>Bryophyta</taxon>
        <taxon>Bryophytina</taxon>
        <taxon>Bryopsida</taxon>
        <taxon>Dicranidae</taxon>
        <taxon>Pseudoditrichales</taxon>
        <taxon>Ditrichaceae</taxon>
        <taxon>Ceratodon</taxon>
    </lineage>
</organism>
<comment type="similarity">
    <text evidence="2">Belongs to the ATPase delta chain family.</text>
</comment>
<protein>
    <recommendedName>
        <fullName evidence="10">ATP synthase subunit 5, mitochondrial</fullName>
    </recommendedName>
</protein>
<evidence type="ECO:0000256" key="5">
    <source>
        <dbReference type="ARBA" id="ARBA00023065"/>
    </source>
</evidence>
<evidence type="ECO:0000313" key="8">
    <source>
        <dbReference type="EMBL" id="KAG0560776.1"/>
    </source>
</evidence>
<evidence type="ECO:0000256" key="1">
    <source>
        <dbReference type="ARBA" id="ARBA00004370"/>
    </source>
</evidence>
<dbReference type="OrthoDB" id="1262810at2759"/>
<dbReference type="AlphaFoldDB" id="A0A8T0GMJ7"/>
<evidence type="ECO:0000256" key="7">
    <source>
        <dbReference type="ARBA" id="ARBA00023310"/>
    </source>
</evidence>
<evidence type="ECO:0000313" key="9">
    <source>
        <dbReference type="Proteomes" id="UP000822688"/>
    </source>
</evidence>
<accession>A0A8T0GMJ7</accession>
<evidence type="ECO:0000256" key="3">
    <source>
        <dbReference type="ARBA" id="ARBA00022448"/>
    </source>
</evidence>
<proteinExistence type="inferred from homology"/>
<dbReference type="InterPro" id="IPR000711">
    <property type="entry name" value="ATPase_OSCP/dsu"/>
</dbReference>
<keyword evidence="9" id="KW-1185">Reference proteome</keyword>
<dbReference type="GO" id="GO:0016020">
    <property type="term" value="C:membrane"/>
    <property type="evidence" value="ECO:0007669"/>
    <property type="project" value="UniProtKB-SubCell"/>
</dbReference>
<dbReference type="PANTHER" id="PTHR11910">
    <property type="entry name" value="ATP SYNTHASE DELTA CHAIN"/>
    <property type="match status" value="1"/>
</dbReference>
<dbReference type="Proteomes" id="UP000822688">
    <property type="component" value="Chromosome 9"/>
</dbReference>
<keyword evidence="3" id="KW-0813">Transport</keyword>
<dbReference type="GO" id="GO:0046933">
    <property type="term" value="F:proton-transporting ATP synthase activity, rotational mechanism"/>
    <property type="evidence" value="ECO:0007669"/>
    <property type="project" value="InterPro"/>
</dbReference>
<evidence type="ECO:0000256" key="4">
    <source>
        <dbReference type="ARBA" id="ARBA00022781"/>
    </source>
</evidence>
<evidence type="ECO:0008006" key="10">
    <source>
        <dbReference type="Google" id="ProtNLM"/>
    </source>
</evidence>
<keyword evidence="6" id="KW-0472">Membrane</keyword>
<dbReference type="SUPFAM" id="SSF47928">
    <property type="entry name" value="N-terminal domain of the delta subunit of the F1F0-ATP synthase"/>
    <property type="match status" value="1"/>
</dbReference>
<dbReference type="Pfam" id="PF00213">
    <property type="entry name" value="OSCP"/>
    <property type="match status" value="1"/>
</dbReference>
<keyword evidence="7" id="KW-0066">ATP synthesis</keyword>
<reference evidence="8" key="1">
    <citation type="submission" date="2020-06" db="EMBL/GenBank/DDBJ databases">
        <title>WGS assembly of Ceratodon purpureus strain R40.</title>
        <authorList>
            <person name="Carey S.B."/>
            <person name="Jenkins J."/>
            <person name="Shu S."/>
            <person name="Lovell J.T."/>
            <person name="Sreedasyam A."/>
            <person name="Maumus F."/>
            <person name="Tiley G.P."/>
            <person name="Fernandez-Pozo N."/>
            <person name="Barry K."/>
            <person name="Chen C."/>
            <person name="Wang M."/>
            <person name="Lipzen A."/>
            <person name="Daum C."/>
            <person name="Saski C.A."/>
            <person name="Payton A.C."/>
            <person name="Mcbreen J.C."/>
            <person name="Conrad R.E."/>
            <person name="Kollar L.M."/>
            <person name="Olsson S."/>
            <person name="Huttunen S."/>
            <person name="Landis J.B."/>
            <person name="Wickett N.J."/>
            <person name="Johnson M.G."/>
            <person name="Rensing S.A."/>
            <person name="Grimwood J."/>
            <person name="Schmutz J."/>
            <person name="Mcdaniel S.F."/>
        </authorList>
    </citation>
    <scope>NUCLEOTIDE SEQUENCE</scope>
    <source>
        <strain evidence="8">R40</strain>
    </source>
</reference>
<dbReference type="Gene3D" id="1.10.520.20">
    <property type="entry name" value="N-terminal domain of the delta subunit of the F1F0-ATP synthase"/>
    <property type="match status" value="1"/>
</dbReference>
<keyword evidence="4" id="KW-0375">Hydrogen ion transport</keyword>
<sequence>MWRAEMCRRSSWAMVMAKAWQSSALGLRGMASVTSTDKGGSSSPDKGKHVDVPLPMHGVAGKYAEALFVTAVRSNTLDPVRADLEQMASVADMDTLFSQFMKDPSVPKPARMKACEEIFKETKFNDVSKNFMYVLAENGRLGWIRSIYKNYHDLFLAHRGELKVEAITALEFTAAEKEELKNAVAGSSLVAKGANVIITSRVDRSIIGGFKLSIGDKSIDLSIERKILLMEKVLAEAI</sequence>
<comment type="caution">
    <text evidence="8">The sequence shown here is derived from an EMBL/GenBank/DDBJ whole genome shotgun (WGS) entry which is preliminary data.</text>
</comment>